<dbReference type="PANTHER" id="PTHR43047">
    <property type="entry name" value="TWO-COMPONENT HISTIDINE PROTEIN KINASE"/>
    <property type="match status" value="1"/>
</dbReference>
<dbReference type="PROSITE" id="PS50112">
    <property type="entry name" value="PAS"/>
    <property type="match status" value="1"/>
</dbReference>
<sequence length="284" mass="32238">MACIELMFTGNTSEHESFSFGQSVQRVSSLRCQQNLVAMTTHISLTYFLANQDVEDQKKAQQDKELYNRLISSETRLKRLFDSDLAGIFFANSNGDIQDANECFIKLLGLKPDAISKNQVRWSDLTAPARSGIPLTSSVTLEHRNRDAEGLAKMAAKGASGIWLEDLGNVLWFRSAFHVPSFCYCLCRSQTHRFQINFGLAQVYDKDDKDAIRPDDQMQLVGFVMDLSSWKEMERDLIAARETALQSTKLKSQFLANMSHELRYVECNLHVVQNANIYIYLVAL</sequence>
<proteinExistence type="predicted"/>
<evidence type="ECO:0000256" key="2">
    <source>
        <dbReference type="ARBA" id="ARBA00012438"/>
    </source>
</evidence>
<dbReference type="Gene3D" id="1.10.287.130">
    <property type="match status" value="1"/>
</dbReference>
<comment type="catalytic activity">
    <reaction evidence="1">
        <text>ATP + protein L-histidine = ADP + protein N-phospho-L-histidine.</text>
        <dbReference type="EC" id="2.7.13.3"/>
    </reaction>
</comment>
<evidence type="ECO:0000256" key="1">
    <source>
        <dbReference type="ARBA" id="ARBA00000085"/>
    </source>
</evidence>
<evidence type="ECO:0000313" key="6">
    <source>
        <dbReference type="EMBL" id="RUP44951.1"/>
    </source>
</evidence>
<dbReference type="EMBL" id="RBNI01008044">
    <property type="protein sequence ID" value="RUP44951.1"/>
    <property type="molecule type" value="Genomic_DNA"/>
</dbReference>
<comment type="caution">
    <text evidence="6">The sequence shown here is derived from an EMBL/GenBank/DDBJ whole genome shotgun (WGS) entry which is preliminary data.</text>
</comment>
<keyword evidence="7" id="KW-1185">Reference proteome</keyword>
<dbReference type="AlphaFoldDB" id="A0A433D290"/>
<organism evidence="6 7">
    <name type="scientific">Jimgerdemannia flammicorona</name>
    <dbReference type="NCBI Taxonomy" id="994334"/>
    <lineage>
        <taxon>Eukaryota</taxon>
        <taxon>Fungi</taxon>
        <taxon>Fungi incertae sedis</taxon>
        <taxon>Mucoromycota</taxon>
        <taxon>Mucoromycotina</taxon>
        <taxon>Endogonomycetes</taxon>
        <taxon>Endogonales</taxon>
        <taxon>Endogonaceae</taxon>
        <taxon>Jimgerdemannia</taxon>
    </lineage>
</organism>
<dbReference type="Proteomes" id="UP000268093">
    <property type="component" value="Unassembled WGS sequence"/>
</dbReference>
<dbReference type="InterPro" id="IPR000014">
    <property type="entry name" value="PAS"/>
</dbReference>
<gene>
    <name evidence="6" type="ORF">BC936DRAFT_148813</name>
</gene>
<dbReference type="SUPFAM" id="SSF55785">
    <property type="entry name" value="PYP-like sensor domain (PAS domain)"/>
    <property type="match status" value="1"/>
</dbReference>
<protein>
    <recommendedName>
        <fullName evidence="2">histidine kinase</fullName>
        <ecNumber evidence="2">2.7.13.3</ecNumber>
    </recommendedName>
</protein>
<evidence type="ECO:0000259" key="5">
    <source>
        <dbReference type="PROSITE" id="PS50112"/>
    </source>
</evidence>
<keyword evidence="3" id="KW-0808">Transferase</keyword>
<evidence type="ECO:0000313" key="7">
    <source>
        <dbReference type="Proteomes" id="UP000268093"/>
    </source>
</evidence>
<feature type="domain" description="PAS" evidence="5">
    <location>
        <begin position="73"/>
        <end position="115"/>
    </location>
</feature>
<dbReference type="InterPro" id="IPR035965">
    <property type="entry name" value="PAS-like_dom_sf"/>
</dbReference>
<accession>A0A433D290</accession>
<keyword evidence="4" id="KW-0418">Kinase</keyword>
<evidence type="ECO:0000256" key="4">
    <source>
        <dbReference type="ARBA" id="ARBA00022777"/>
    </source>
</evidence>
<dbReference type="GO" id="GO:0004673">
    <property type="term" value="F:protein histidine kinase activity"/>
    <property type="evidence" value="ECO:0007669"/>
    <property type="project" value="UniProtKB-EC"/>
</dbReference>
<reference evidence="6 7" key="1">
    <citation type="journal article" date="2018" name="New Phytol.">
        <title>Phylogenomics of Endogonaceae and evolution of mycorrhizas within Mucoromycota.</title>
        <authorList>
            <person name="Chang Y."/>
            <person name="Desiro A."/>
            <person name="Na H."/>
            <person name="Sandor L."/>
            <person name="Lipzen A."/>
            <person name="Clum A."/>
            <person name="Barry K."/>
            <person name="Grigoriev I.V."/>
            <person name="Martin F.M."/>
            <person name="Stajich J.E."/>
            <person name="Smith M.E."/>
            <person name="Bonito G."/>
            <person name="Spatafora J.W."/>
        </authorList>
    </citation>
    <scope>NUCLEOTIDE SEQUENCE [LARGE SCALE GENOMIC DNA]</scope>
    <source>
        <strain evidence="6 7">GMNB39</strain>
    </source>
</reference>
<dbReference type="Gene3D" id="3.30.450.20">
    <property type="entry name" value="PAS domain"/>
    <property type="match status" value="1"/>
</dbReference>
<dbReference type="EC" id="2.7.13.3" evidence="2"/>
<evidence type="ECO:0000256" key="3">
    <source>
        <dbReference type="ARBA" id="ARBA00022679"/>
    </source>
</evidence>
<name>A0A433D290_9FUNG</name>